<reference evidence="4 5" key="1">
    <citation type="submission" date="2023-08" db="EMBL/GenBank/DDBJ databases">
        <title>Implementing the SeqCode for naming new Mesorhizobium species isolated from Vachellia karroo root nodules.</title>
        <authorList>
            <person name="Van Lill M."/>
        </authorList>
    </citation>
    <scope>NUCLEOTIDE SEQUENCE [LARGE SCALE GENOMIC DNA]</scope>
    <source>
        <strain evidence="4 5">VK24D</strain>
    </source>
</reference>
<name>A0ABU4XYM8_9HYPH</name>
<dbReference type="PANTHER" id="PTHR47894">
    <property type="entry name" value="HTH-TYPE TRANSCRIPTIONAL REGULATOR GADX"/>
    <property type="match status" value="1"/>
</dbReference>
<keyword evidence="1" id="KW-0238">DNA-binding</keyword>
<comment type="caution">
    <text evidence="4">The sequence shown here is derived from an EMBL/GenBank/DDBJ whole genome shotgun (WGS) entry which is preliminary data.</text>
</comment>
<dbReference type="InterPro" id="IPR032687">
    <property type="entry name" value="AraC-type_N"/>
</dbReference>
<feature type="domain" description="HTH-type transcriptional regulator AraC-type N-terminal" evidence="3">
    <location>
        <begin position="23"/>
        <end position="204"/>
    </location>
</feature>
<evidence type="ECO:0000313" key="4">
    <source>
        <dbReference type="EMBL" id="MDX8479787.1"/>
    </source>
</evidence>
<dbReference type="EMBL" id="JAVIIW010000015">
    <property type="protein sequence ID" value="MDX8479787.1"/>
    <property type="molecule type" value="Genomic_DNA"/>
</dbReference>
<sequence>MKVVRADRCTLPQAFWRAVELQGLHPTAVLRHSRLPVTLHHDSEATITTAQLFAIWRAIEALSGDAGFGIKMVRETSTATHKLAFLAASYAENYRDGLARLTRFKRLCSPDELHCEEGNGHAVFTIEWLPGTEPEPALAVDASFAMLIELGRRGTGQSLAPIAVEFERAGPSTDLHDAFFGCPIRFGALKNRLVLASADLDRPFVSHNPELLQMLMPALSEAMREREGGKQLRRAGQVGAKARLAERSSRGG</sequence>
<gene>
    <name evidence="4" type="ORF">RFN28_15025</name>
</gene>
<evidence type="ECO:0000256" key="1">
    <source>
        <dbReference type="ARBA" id="ARBA00023125"/>
    </source>
</evidence>
<proteinExistence type="predicted"/>
<dbReference type="Pfam" id="PF12625">
    <property type="entry name" value="Arabinose_bd"/>
    <property type="match status" value="1"/>
</dbReference>
<dbReference type="RefSeq" id="WP_320288115.1">
    <property type="nucleotide sequence ID" value="NZ_JAVIIW010000015.1"/>
</dbReference>
<protein>
    <submittedName>
        <fullName evidence="4">AraC family transcriptional regulator</fullName>
    </submittedName>
</protein>
<evidence type="ECO:0000313" key="5">
    <source>
        <dbReference type="Proteomes" id="UP001287059"/>
    </source>
</evidence>
<organism evidence="4 5">
    <name type="scientific">Mesorhizobium album</name>
    <dbReference type="NCBI Taxonomy" id="3072314"/>
    <lineage>
        <taxon>Bacteria</taxon>
        <taxon>Pseudomonadati</taxon>
        <taxon>Pseudomonadota</taxon>
        <taxon>Alphaproteobacteria</taxon>
        <taxon>Hyphomicrobiales</taxon>
        <taxon>Phyllobacteriaceae</taxon>
        <taxon>Mesorhizobium</taxon>
    </lineage>
</organism>
<keyword evidence="5" id="KW-1185">Reference proteome</keyword>
<evidence type="ECO:0000256" key="2">
    <source>
        <dbReference type="SAM" id="MobiDB-lite"/>
    </source>
</evidence>
<feature type="compositionally biased region" description="Basic and acidic residues" evidence="2">
    <location>
        <begin position="243"/>
        <end position="252"/>
    </location>
</feature>
<accession>A0ABU4XYM8</accession>
<evidence type="ECO:0000259" key="3">
    <source>
        <dbReference type="Pfam" id="PF12625"/>
    </source>
</evidence>
<feature type="region of interest" description="Disordered" evidence="2">
    <location>
        <begin position="224"/>
        <end position="252"/>
    </location>
</feature>
<dbReference type="PANTHER" id="PTHR47894:SF1">
    <property type="entry name" value="HTH-TYPE TRANSCRIPTIONAL REGULATOR VQSM"/>
    <property type="match status" value="1"/>
</dbReference>
<dbReference type="Proteomes" id="UP001287059">
    <property type="component" value="Unassembled WGS sequence"/>
</dbReference>